<evidence type="ECO:0000313" key="2">
    <source>
        <dbReference type="Proteomes" id="UP000827976"/>
    </source>
</evidence>
<accession>A0ACB7UJR9</accession>
<protein>
    <submittedName>
        <fullName evidence="1">Calmodulin-binding domain plant domain-containing protein</fullName>
    </submittedName>
</protein>
<proteinExistence type="predicted"/>
<dbReference type="Proteomes" id="UP000827976">
    <property type="component" value="Chromosome 15"/>
</dbReference>
<gene>
    <name evidence="1" type="ORF">IHE45_15G011100</name>
</gene>
<name>A0ACB7UJR9_DIOAL</name>
<organism evidence="1 2">
    <name type="scientific">Dioscorea alata</name>
    <name type="common">Purple yam</name>
    <dbReference type="NCBI Taxonomy" id="55571"/>
    <lineage>
        <taxon>Eukaryota</taxon>
        <taxon>Viridiplantae</taxon>
        <taxon>Streptophyta</taxon>
        <taxon>Embryophyta</taxon>
        <taxon>Tracheophyta</taxon>
        <taxon>Spermatophyta</taxon>
        <taxon>Magnoliopsida</taxon>
        <taxon>Liliopsida</taxon>
        <taxon>Dioscoreales</taxon>
        <taxon>Dioscoreaceae</taxon>
        <taxon>Dioscorea</taxon>
    </lineage>
</organism>
<reference evidence="2" key="1">
    <citation type="journal article" date="2022" name="Nat. Commun.">
        <title>Chromosome evolution and the genetic basis of agronomically important traits in greater yam.</title>
        <authorList>
            <person name="Bredeson J.V."/>
            <person name="Lyons J.B."/>
            <person name="Oniyinde I.O."/>
            <person name="Okereke N.R."/>
            <person name="Kolade O."/>
            <person name="Nnabue I."/>
            <person name="Nwadili C.O."/>
            <person name="Hribova E."/>
            <person name="Parker M."/>
            <person name="Nwogha J."/>
            <person name="Shu S."/>
            <person name="Carlson J."/>
            <person name="Kariba R."/>
            <person name="Muthemba S."/>
            <person name="Knop K."/>
            <person name="Barton G.J."/>
            <person name="Sherwood A.V."/>
            <person name="Lopez-Montes A."/>
            <person name="Asiedu R."/>
            <person name="Jamnadass R."/>
            <person name="Muchugi A."/>
            <person name="Goodstein D."/>
            <person name="Egesi C.N."/>
            <person name="Featherston J."/>
            <person name="Asfaw A."/>
            <person name="Simpson G.G."/>
            <person name="Dolezel J."/>
            <person name="Hendre P.S."/>
            <person name="Van Deynze A."/>
            <person name="Kumar P.L."/>
            <person name="Obidiegwu J.E."/>
            <person name="Bhattacharjee R."/>
            <person name="Rokhsar D.S."/>
        </authorList>
    </citation>
    <scope>NUCLEOTIDE SEQUENCE [LARGE SCALE GENOMIC DNA]</scope>
    <source>
        <strain evidence="2">cv. TDa95/00328</strain>
    </source>
</reference>
<evidence type="ECO:0000313" key="1">
    <source>
        <dbReference type="EMBL" id="KAH7660713.1"/>
    </source>
</evidence>
<dbReference type="EMBL" id="CM037025">
    <property type="protein sequence ID" value="KAH7660713.1"/>
    <property type="molecule type" value="Genomic_DNA"/>
</dbReference>
<comment type="caution">
    <text evidence="1">The sequence shown here is derived from an EMBL/GenBank/DDBJ whole genome shotgun (WGS) entry which is preliminary data.</text>
</comment>
<keyword evidence="2" id="KW-1185">Reference proteome</keyword>
<sequence>MNQEPIEPVIIPDSPEFLTPKREARSNSTGKDITRSSPSPLASNEKPLPHYLRASAGSCHDYCKYGRKHAFEDKARRPNFRRSSGDNEISEKVRNQVEVSPRGGRKKKPVQKLKPTSQHETELSGQSNVVKNNGLSAAKDIQVCEYGSEGFLSSSQNSISSTDRRYSDKAEGLSEEHVESIGPSVVEKSVITNELIVSTREDVLLEEYMSNVMPSSGWGTAANEAGGLYGKLHEAVSPLQGGIVGFAASTLSNQEEISGEMPVSKLTDTLSNMLSRHSPGNQAVKPSGEPLKASPSSSQSTKARSSKTSDSNKREAPKPRSVPKPKNEMPVKAKAIAQKETDVPGKSSIIKQKAPSAIKKTMTSDQQKTIKQKRPNTGSSGTAEVLKLKASSPLKKTDISARASTSLKPKASATKSLSLFTTAGGPDSSRSKPSQIPRTQDLPKSVEKKVLKLPRASLSPKIGDKKVLKTPRASLSPKIGQKMKTPRASLSPKIGEKKVLKKPRASLSLNIGDKKVLKAPRVFLSPRPALTRISSMKLRKFGNKKLGSPVKNAKKVSAQDDNDQVKEKTIYAIDPEPEIKSEGDVPQKSTDYKSSTSSQSLSVTSSQSTASDISHENEENEENEDTESTYTEVSVVSEDEDTESDNELEPQEVEERRMSRKKSVAHPDDEAQPPHKLKFRRGKVLDPQSQNNGPRRLRFRKPRVVTENENGRGELGRRSFRKRSNISGVDTNEVTEAPNVVLRHQDQQGKKDSQGLFNHVIEETASKLVESRKSKVKALVGAFETVISLQDTKAAPTV</sequence>